<dbReference type="AlphaFoldDB" id="A0A1H7UT39"/>
<feature type="chain" id="PRO_5011548114" evidence="1">
    <location>
        <begin position="23"/>
        <end position="336"/>
    </location>
</feature>
<dbReference type="InterPro" id="IPR005151">
    <property type="entry name" value="Tail-specific_protease"/>
</dbReference>
<dbReference type="GO" id="GO:0006508">
    <property type="term" value="P:proteolysis"/>
    <property type="evidence" value="ECO:0007669"/>
    <property type="project" value="InterPro"/>
</dbReference>
<dbReference type="OrthoDB" id="7314861at2"/>
<dbReference type="Gene3D" id="3.90.226.10">
    <property type="entry name" value="2-enoyl-CoA Hydratase, Chain A, domain 1"/>
    <property type="match status" value="1"/>
</dbReference>
<name>A0A1H7UT39_9BACT</name>
<evidence type="ECO:0000259" key="2">
    <source>
        <dbReference type="SMART" id="SM00245"/>
    </source>
</evidence>
<gene>
    <name evidence="3" type="ORF">SAMN04488505_10385</name>
</gene>
<dbReference type="SUPFAM" id="SSF52096">
    <property type="entry name" value="ClpP/crotonase"/>
    <property type="match status" value="1"/>
</dbReference>
<feature type="signal peptide" evidence="1">
    <location>
        <begin position="1"/>
        <end position="22"/>
    </location>
</feature>
<evidence type="ECO:0000313" key="4">
    <source>
        <dbReference type="Proteomes" id="UP000198984"/>
    </source>
</evidence>
<evidence type="ECO:0000313" key="3">
    <source>
        <dbReference type="EMBL" id="SEL99597.1"/>
    </source>
</evidence>
<evidence type="ECO:0000256" key="1">
    <source>
        <dbReference type="SAM" id="SignalP"/>
    </source>
</evidence>
<dbReference type="STRING" id="573321.SAMN04488505_10385"/>
<dbReference type="InterPro" id="IPR029045">
    <property type="entry name" value="ClpP/crotonase-like_dom_sf"/>
</dbReference>
<keyword evidence="1" id="KW-0732">Signal</keyword>
<feature type="domain" description="Tail specific protease" evidence="2">
    <location>
        <begin position="105"/>
        <end position="310"/>
    </location>
</feature>
<dbReference type="SMART" id="SM00245">
    <property type="entry name" value="TSPc"/>
    <property type="match status" value="1"/>
</dbReference>
<proteinExistence type="predicted"/>
<sequence length="336" mass="37572">MKQTIFIFFLLSFLAKPTSIHAQSDEVKFLIDTTISIMKNNAVNANTVNWDTLRSNALMQAKNIDNPYELGSTMRYLYRSINDFHGAFFWKDSTFQWRHGESAISDSIMNEWKKGVKSITMVLDKNIGYLRIPSMPGGSKEDYDSKAQMLNDSLCILLTKNIKGIILDARLDGGGAMFPMILGVKQLLSQGFLGSFRTKKKEDWFIKSNGFFIDTTLLTEVKPKCELNAQKIPVVILVGPGTGSSGEFFLMAFKGRKNTILLGSQTAGWVTVNTGISINDTAFMNLSIGYGADRNGKIYKEALEPDIKITSVDKFNDIANDEKVKAAIKWLESHIQ</sequence>
<organism evidence="3 4">
    <name type="scientific">Chitinophaga rupis</name>
    <dbReference type="NCBI Taxonomy" id="573321"/>
    <lineage>
        <taxon>Bacteria</taxon>
        <taxon>Pseudomonadati</taxon>
        <taxon>Bacteroidota</taxon>
        <taxon>Chitinophagia</taxon>
        <taxon>Chitinophagales</taxon>
        <taxon>Chitinophagaceae</taxon>
        <taxon>Chitinophaga</taxon>
    </lineage>
</organism>
<dbReference type="Pfam" id="PF03572">
    <property type="entry name" value="Peptidase_S41"/>
    <property type="match status" value="1"/>
</dbReference>
<reference evidence="3 4" key="1">
    <citation type="submission" date="2016-10" db="EMBL/GenBank/DDBJ databases">
        <authorList>
            <person name="de Groot N.N."/>
        </authorList>
    </citation>
    <scope>NUCLEOTIDE SEQUENCE [LARGE SCALE GENOMIC DNA]</scope>
    <source>
        <strain evidence="3 4">DSM 21039</strain>
    </source>
</reference>
<accession>A0A1H7UT39</accession>
<dbReference type="Proteomes" id="UP000198984">
    <property type="component" value="Unassembled WGS sequence"/>
</dbReference>
<protein>
    <submittedName>
        <fullName evidence="3">Peptidase family S41</fullName>
    </submittedName>
</protein>
<dbReference type="EMBL" id="FOBB01000003">
    <property type="protein sequence ID" value="SEL99597.1"/>
    <property type="molecule type" value="Genomic_DNA"/>
</dbReference>
<dbReference type="GO" id="GO:0008236">
    <property type="term" value="F:serine-type peptidase activity"/>
    <property type="evidence" value="ECO:0007669"/>
    <property type="project" value="InterPro"/>
</dbReference>
<keyword evidence="4" id="KW-1185">Reference proteome</keyword>
<dbReference type="RefSeq" id="WP_089912244.1">
    <property type="nucleotide sequence ID" value="NZ_FOBB01000003.1"/>
</dbReference>
<dbReference type="CDD" id="cd06567">
    <property type="entry name" value="Peptidase_S41"/>
    <property type="match status" value="1"/>
</dbReference>